<dbReference type="Gene3D" id="3.40.1440.10">
    <property type="entry name" value="GIY-YIG endonuclease"/>
    <property type="match status" value="1"/>
</dbReference>
<dbReference type="CDD" id="cd10448">
    <property type="entry name" value="GIY-YIG_unchar_3"/>
    <property type="match status" value="1"/>
</dbReference>
<protein>
    <recommendedName>
        <fullName evidence="3">GIY-YIG domain-containing protein</fullName>
    </recommendedName>
</protein>
<evidence type="ECO:0000256" key="2">
    <source>
        <dbReference type="SAM" id="MobiDB-lite"/>
    </source>
</evidence>
<dbReference type="AlphaFoldDB" id="A0A6I4J0X9"/>
<dbReference type="InterPro" id="IPR050190">
    <property type="entry name" value="UPF0213_domain"/>
</dbReference>
<sequence length="161" mass="18498">MSRGWRSPIRRSSRGCCRRRGGPGSRPGDGGVRHPSRHPGLDPGPTFFFLADVERTPAVYIVTNTLHGTLYTGVTSNLPGRIYQHRNGSFRGFTAEHGCKRLVWFEVHHSMEEAIVREKRIKRWLRDWKYALIEAENPSWRDLAEDFGFEPLLRTPGAEKR</sequence>
<feature type="compositionally biased region" description="Basic residues" evidence="2">
    <location>
        <begin position="8"/>
        <end position="21"/>
    </location>
</feature>
<proteinExistence type="inferred from homology"/>
<keyword evidence="5" id="KW-1185">Reference proteome</keyword>
<dbReference type="Proteomes" id="UP000441389">
    <property type="component" value="Unassembled WGS sequence"/>
</dbReference>
<feature type="domain" description="GIY-YIG" evidence="3">
    <location>
        <begin position="55"/>
        <end position="132"/>
    </location>
</feature>
<evidence type="ECO:0000259" key="3">
    <source>
        <dbReference type="PROSITE" id="PS50164"/>
    </source>
</evidence>
<dbReference type="InterPro" id="IPR035901">
    <property type="entry name" value="GIY-YIG_endonuc_sf"/>
</dbReference>
<dbReference type="SUPFAM" id="SSF82771">
    <property type="entry name" value="GIY-YIG endonuclease"/>
    <property type="match status" value="1"/>
</dbReference>
<accession>A0A6I4J0X9</accession>
<dbReference type="EMBL" id="WQMS01000008">
    <property type="protein sequence ID" value="MVO77818.1"/>
    <property type="molecule type" value="Genomic_DNA"/>
</dbReference>
<dbReference type="PANTHER" id="PTHR34477">
    <property type="entry name" value="UPF0213 PROTEIN YHBQ"/>
    <property type="match status" value="1"/>
</dbReference>
<organism evidence="4 5">
    <name type="scientific">Sphingomonas horti</name>
    <dbReference type="NCBI Taxonomy" id="2682842"/>
    <lineage>
        <taxon>Bacteria</taxon>
        <taxon>Pseudomonadati</taxon>
        <taxon>Pseudomonadota</taxon>
        <taxon>Alphaproteobacteria</taxon>
        <taxon>Sphingomonadales</taxon>
        <taxon>Sphingomonadaceae</taxon>
        <taxon>Sphingomonas</taxon>
    </lineage>
</organism>
<dbReference type="SMART" id="SM00465">
    <property type="entry name" value="GIYc"/>
    <property type="match status" value="1"/>
</dbReference>
<name>A0A6I4J0X9_9SPHN</name>
<dbReference type="InterPro" id="IPR000305">
    <property type="entry name" value="GIY-YIG_endonuc"/>
</dbReference>
<reference evidence="4 5" key="1">
    <citation type="submission" date="2019-12" db="EMBL/GenBank/DDBJ databases">
        <authorList>
            <person name="Huq M.A."/>
        </authorList>
    </citation>
    <scope>NUCLEOTIDE SEQUENCE [LARGE SCALE GENOMIC DNA]</scope>
    <source>
        <strain evidence="4 5">MAH-20</strain>
    </source>
</reference>
<dbReference type="PROSITE" id="PS50164">
    <property type="entry name" value="GIY_YIG"/>
    <property type="match status" value="1"/>
</dbReference>
<dbReference type="Pfam" id="PF01541">
    <property type="entry name" value="GIY-YIG"/>
    <property type="match status" value="1"/>
</dbReference>
<gene>
    <name evidence="4" type="ORF">GON01_07705</name>
</gene>
<evidence type="ECO:0000256" key="1">
    <source>
        <dbReference type="ARBA" id="ARBA00007435"/>
    </source>
</evidence>
<evidence type="ECO:0000313" key="4">
    <source>
        <dbReference type="EMBL" id="MVO77818.1"/>
    </source>
</evidence>
<comment type="similarity">
    <text evidence="1">Belongs to the UPF0213 family.</text>
</comment>
<comment type="caution">
    <text evidence="4">The sequence shown here is derived from an EMBL/GenBank/DDBJ whole genome shotgun (WGS) entry which is preliminary data.</text>
</comment>
<evidence type="ECO:0000313" key="5">
    <source>
        <dbReference type="Proteomes" id="UP000441389"/>
    </source>
</evidence>
<feature type="region of interest" description="Disordered" evidence="2">
    <location>
        <begin position="1"/>
        <end position="40"/>
    </location>
</feature>
<dbReference type="PANTHER" id="PTHR34477:SF5">
    <property type="entry name" value="BSL5627 PROTEIN"/>
    <property type="match status" value="1"/>
</dbReference>